<accession>A0A1F6WZQ0</accession>
<keyword evidence="4 7" id="KW-0406">Ion transport</keyword>
<comment type="caution">
    <text evidence="8">The sequence shown here is derived from an EMBL/GenBank/DDBJ whole genome shotgun (WGS) entry which is preliminary data.</text>
</comment>
<comment type="subcellular location">
    <subcellularLocation>
        <location evidence="7">Cell membrane</location>
        <topology evidence="7">Peripheral membrane protein</topology>
    </subcellularLocation>
    <subcellularLocation>
        <location evidence="1">Membrane</location>
    </subcellularLocation>
</comment>
<keyword evidence="2 7" id="KW-0813">Transport</keyword>
<dbReference type="InterPro" id="IPR000711">
    <property type="entry name" value="ATPase_OSCP/dsu"/>
</dbReference>
<keyword evidence="7" id="KW-1003">Cell membrane</keyword>
<proteinExistence type="inferred from homology"/>
<comment type="function">
    <text evidence="7">This protein is part of the stalk that links CF(0) to CF(1). It either transmits conformational changes from CF(0) to CF(1) or is implicated in proton conduction.</text>
</comment>
<keyword evidence="3 7" id="KW-0375">Hydrogen ion transport</keyword>
<dbReference type="GO" id="GO:0046933">
    <property type="term" value="F:proton-transporting ATP synthase activity, rotational mechanism"/>
    <property type="evidence" value="ECO:0007669"/>
    <property type="project" value="UniProtKB-UniRule"/>
</dbReference>
<comment type="function">
    <text evidence="7">F(1)F(0) ATP synthase produces ATP from ADP in the presence of a proton or sodium gradient. F-type ATPases consist of two structural domains, F(1) containing the extramembraneous catalytic core and F(0) containing the membrane proton channel, linked together by a central stalk and a peripheral stalk. During catalysis, ATP synthesis in the catalytic domain of F(1) is coupled via a rotary mechanism of the central stalk subunits to proton translocation.</text>
</comment>
<evidence type="ECO:0000256" key="4">
    <source>
        <dbReference type="ARBA" id="ARBA00023065"/>
    </source>
</evidence>
<evidence type="ECO:0000256" key="6">
    <source>
        <dbReference type="ARBA" id="ARBA00023310"/>
    </source>
</evidence>
<dbReference type="Pfam" id="PF00213">
    <property type="entry name" value="OSCP"/>
    <property type="match status" value="1"/>
</dbReference>
<name>A0A1F6WZQ0_9BACT</name>
<keyword evidence="7" id="KW-0139">CF(1)</keyword>
<evidence type="ECO:0000313" key="9">
    <source>
        <dbReference type="Proteomes" id="UP000177001"/>
    </source>
</evidence>
<gene>
    <name evidence="7" type="primary">atpH</name>
    <name evidence="8" type="ORF">A3A91_02510</name>
</gene>
<keyword evidence="6 7" id="KW-0066">ATP synthesis</keyword>
<evidence type="ECO:0000256" key="7">
    <source>
        <dbReference type="HAMAP-Rule" id="MF_01416"/>
    </source>
</evidence>
<evidence type="ECO:0000256" key="2">
    <source>
        <dbReference type="ARBA" id="ARBA00022448"/>
    </source>
</evidence>
<reference evidence="8 9" key="1">
    <citation type="journal article" date="2016" name="Nat. Commun.">
        <title>Thousands of microbial genomes shed light on interconnected biogeochemical processes in an aquifer system.</title>
        <authorList>
            <person name="Anantharaman K."/>
            <person name="Brown C.T."/>
            <person name="Hug L.A."/>
            <person name="Sharon I."/>
            <person name="Castelle C.J."/>
            <person name="Probst A.J."/>
            <person name="Thomas B.C."/>
            <person name="Singh A."/>
            <person name="Wilkins M.J."/>
            <person name="Karaoz U."/>
            <person name="Brodie E.L."/>
            <person name="Williams K.H."/>
            <person name="Hubbard S.S."/>
            <person name="Banfield J.F."/>
        </authorList>
    </citation>
    <scope>NUCLEOTIDE SEQUENCE [LARGE SCALE GENOMIC DNA]</scope>
</reference>
<evidence type="ECO:0000313" key="8">
    <source>
        <dbReference type="EMBL" id="OGI87343.1"/>
    </source>
</evidence>
<evidence type="ECO:0000256" key="1">
    <source>
        <dbReference type="ARBA" id="ARBA00004370"/>
    </source>
</evidence>
<keyword evidence="5 7" id="KW-0472">Membrane</keyword>
<dbReference type="AlphaFoldDB" id="A0A1F6WZQ0"/>
<dbReference type="HAMAP" id="MF_01416">
    <property type="entry name" value="ATP_synth_delta_bact"/>
    <property type="match status" value="1"/>
</dbReference>
<comment type="similarity">
    <text evidence="7">Belongs to the ATPase delta chain family.</text>
</comment>
<dbReference type="GO" id="GO:0045259">
    <property type="term" value="C:proton-transporting ATP synthase complex"/>
    <property type="evidence" value="ECO:0007669"/>
    <property type="project" value="UniProtKB-KW"/>
</dbReference>
<evidence type="ECO:0000256" key="5">
    <source>
        <dbReference type="ARBA" id="ARBA00023136"/>
    </source>
</evidence>
<evidence type="ECO:0000256" key="3">
    <source>
        <dbReference type="ARBA" id="ARBA00022781"/>
    </source>
</evidence>
<dbReference type="EMBL" id="MFUR01000003">
    <property type="protein sequence ID" value="OGI87343.1"/>
    <property type="molecule type" value="Genomic_DNA"/>
</dbReference>
<dbReference type="Proteomes" id="UP000177001">
    <property type="component" value="Unassembled WGS sequence"/>
</dbReference>
<organism evidence="8 9">
    <name type="scientific">Candidatus Nomurabacteria bacterium RIFCSPLOWO2_01_FULL_36_16</name>
    <dbReference type="NCBI Taxonomy" id="1801767"/>
    <lineage>
        <taxon>Bacteria</taxon>
        <taxon>Candidatus Nomuraibacteriota</taxon>
    </lineage>
</organism>
<dbReference type="GO" id="GO:0005886">
    <property type="term" value="C:plasma membrane"/>
    <property type="evidence" value="ECO:0007669"/>
    <property type="project" value="UniProtKB-SubCell"/>
</dbReference>
<sequence>MATVSNNNIARAIYLAVKDKHTTEQHTVIKNVVNFLFRRRMLSKSKNILQSLNNIVNHANGVVEVKIWSKYKLSHDHKDHLEKILKKRYGDKEFIFLEYLDDKLLGGFNMEVNNELIDLTLKNKIYKLQEHLKTEYE</sequence>
<dbReference type="PANTHER" id="PTHR11910">
    <property type="entry name" value="ATP SYNTHASE DELTA CHAIN"/>
    <property type="match status" value="1"/>
</dbReference>
<protein>
    <recommendedName>
        <fullName evidence="7">ATP synthase subunit delta</fullName>
    </recommendedName>
    <alternativeName>
        <fullName evidence="7">ATP synthase F(1) sector subunit delta</fullName>
    </alternativeName>
    <alternativeName>
        <fullName evidence="7">F-type ATPase subunit delta</fullName>
        <shortName evidence="7">F-ATPase subunit delta</shortName>
    </alternativeName>
</protein>